<accession>A0A9P0CBJ2</accession>
<keyword evidence="3" id="KW-1185">Reference proteome</keyword>
<name>A0A9P0CBJ2_9CUCU</name>
<feature type="coiled-coil region" evidence="1">
    <location>
        <begin position="179"/>
        <end position="206"/>
    </location>
</feature>
<dbReference type="Proteomes" id="UP001153636">
    <property type="component" value="Chromosome 10"/>
</dbReference>
<keyword evidence="1" id="KW-0175">Coiled coil</keyword>
<organism evidence="2 3">
    <name type="scientific">Psylliodes chrysocephalus</name>
    <dbReference type="NCBI Taxonomy" id="3402493"/>
    <lineage>
        <taxon>Eukaryota</taxon>
        <taxon>Metazoa</taxon>
        <taxon>Ecdysozoa</taxon>
        <taxon>Arthropoda</taxon>
        <taxon>Hexapoda</taxon>
        <taxon>Insecta</taxon>
        <taxon>Pterygota</taxon>
        <taxon>Neoptera</taxon>
        <taxon>Endopterygota</taxon>
        <taxon>Coleoptera</taxon>
        <taxon>Polyphaga</taxon>
        <taxon>Cucujiformia</taxon>
        <taxon>Chrysomeloidea</taxon>
        <taxon>Chrysomelidae</taxon>
        <taxon>Galerucinae</taxon>
        <taxon>Alticini</taxon>
        <taxon>Psylliodes</taxon>
    </lineage>
</organism>
<protein>
    <recommendedName>
        <fullName evidence="4">Regulatory protein zeste</fullName>
    </recommendedName>
</protein>
<gene>
    <name evidence="2" type="ORF">PSYICH_LOCUS1588</name>
</gene>
<sequence length="253" mass="28772">MPKLSKREEKKMKNKNVLRKILELKNELFGQFSTTITKESRKTAWINVRDYAVSIGLIGSDKEFCYVRDATWPNLRSRTMTKIDQSNKTGAPGGPESKLNDTDKLVIEIIGKESPVVQGIGVPDSMEIVSEVKEITEDFSYSMPNENNDNGTTKSKCSLQQSSCRRKKRVIVQQPDDAKNIQSLKIKKLQLEVRKLELEVWEKECSLNVKHFIHTMNIGSSNYISGCETQLGQVMIVNSTDCDEGQFIYVKEK</sequence>
<evidence type="ECO:0000313" key="2">
    <source>
        <dbReference type="EMBL" id="CAH1100512.1"/>
    </source>
</evidence>
<proteinExistence type="predicted"/>
<evidence type="ECO:0000313" key="3">
    <source>
        <dbReference type="Proteomes" id="UP001153636"/>
    </source>
</evidence>
<dbReference type="EMBL" id="OV651822">
    <property type="protein sequence ID" value="CAH1100512.1"/>
    <property type="molecule type" value="Genomic_DNA"/>
</dbReference>
<reference evidence="2" key="1">
    <citation type="submission" date="2022-01" db="EMBL/GenBank/DDBJ databases">
        <authorList>
            <person name="King R."/>
        </authorList>
    </citation>
    <scope>NUCLEOTIDE SEQUENCE</scope>
</reference>
<dbReference type="OrthoDB" id="6766923at2759"/>
<evidence type="ECO:0008006" key="4">
    <source>
        <dbReference type="Google" id="ProtNLM"/>
    </source>
</evidence>
<evidence type="ECO:0000256" key="1">
    <source>
        <dbReference type="SAM" id="Coils"/>
    </source>
</evidence>
<dbReference type="AlphaFoldDB" id="A0A9P0CBJ2"/>